<feature type="compositionally biased region" description="Basic and acidic residues" evidence="2">
    <location>
        <begin position="151"/>
        <end position="181"/>
    </location>
</feature>
<keyword evidence="1" id="KW-0175">Coiled coil</keyword>
<dbReference type="SUPFAM" id="SSF50156">
    <property type="entry name" value="PDZ domain-like"/>
    <property type="match status" value="3"/>
</dbReference>
<evidence type="ECO:0000313" key="5">
    <source>
        <dbReference type="RefSeq" id="XP_015177714.1"/>
    </source>
</evidence>
<feature type="region of interest" description="Disordered" evidence="2">
    <location>
        <begin position="2060"/>
        <end position="2086"/>
    </location>
</feature>
<name>A0ABM1IBX7_POLDO</name>
<keyword evidence="4" id="KW-1185">Reference proteome</keyword>
<feature type="coiled-coil region" evidence="1">
    <location>
        <begin position="777"/>
        <end position="807"/>
    </location>
</feature>
<dbReference type="CDD" id="cd00136">
    <property type="entry name" value="PDZ_canonical"/>
    <property type="match status" value="1"/>
</dbReference>
<feature type="region of interest" description="Disordered" evidence="2">
    <location>
        <begin position="1621"/>
        <end position="1653"/>
    </location>
</feature>
<feature type="region of interest" description="Disordered" evidence="2">
    <location>
        <begin position="1741"/>
        <end position="1768"/>
    </location>
</feature>
<organism evidence="4 5">
    <name type="scientific">Polistes dominula</name>
    <name type="common">European paper wasp</name>
    <name type="synonym">Vespa dominula</name>
    <dbReference type="NCBI Taxonomy" id="743375"/>
    <lineage>
        <taxon>Eukaryota</taxon>
        <taxon>Metazoa</taxon>
        <taxon>Ecdysozoa</taxon>
        <taxon>Arthropoda</taxon>
        <taxon>Hexapoda</taxon>
        <taxon>Insecta</taxon>
        <taxon>Pterygota</taxon>
        <taxon>Neoptera</taxon>
        <taxon>Endopterygota</taxon>
        <taxon>Hymenoptera</taxon>
        <taxon>Apocrita</taxon>
        <taxon>Aculeata</taxon>
        <taxon>Vespoidea</taxon>
        <taxon>Vespidae</taxon>
        <taxon>Polistinae</taxon>
        <taxon>Polistini</taxon>
        <taxon>Polistes</taxon>
    </lineage>
</organism>
<feature type="region of interest" description="Disordered" evidence="2">
    <location>
        <begin position="1300"/>
        <end position="1390"/>
    </location>
</feature>
<gene>
    <name evidence="5" type="primary">LOC107067064</name>
</gene>
<feature type="compositionally biased region" description="Acidic residues" evidence="2">
    <location>
        <begin position="1320"/>
        <end position="1338"/>
    </location>
</feature>
<feature type="region of interest" description="Disordered" evidence="2">
    <location>
        <begin position="2115"/>
        <end position="2137"/>
    </location>
</feature>
<evidence type="ECO:0000313" key="4">
    <source>
        <dbReference type="Proteomes" id="UP000694924"/>
    </source>
</evidence>
<feature type="region of interest" description="Disordered" evidence="2">
    <location>
        <begin position="581"/>
        <end position="601"/>
    </location>
</feature>
<evidence type="ECO:0000259" key="3">
    <source>
        <dbReference type="PROSITE" id="PS50106"/>
    </source>
</evidence>
<feature type="compositionally biased region" description="Polar residues" evidence="2">
    <location>
        <begin position="281"/>
        <end position="292"/>
    </location>
</feature>
<feature type="region of interest" description="Disordered" evidence="2">
    <location>
        <begin position="2151"/>
        <end position="2188"/>
    </location>
</feature>
<feature type="compositionally biased region" description="Low complexity" evidence="2">
    <location>
        <begin position="1231"/>
        <end position="1253"/>
    </location>
</feature>
<dbReference type="InterPro" id="IPR001478">
    <property type="entry name" value="PDZ"/>
</dbReference>
<dbReference type="InterPro" id="IPR052074">
    <property type="entry name" value="NonRcpt_TyrProt_Phosphatase"/>
</dbReference>
<feature type="compositionally biased region" description="Low complexity" evidence="2">
    <location>
        <begin position="587"/>
        <end position="601"/>
    </location>
</feature>
<feature type="domain" description="PDZ" evidence="3">
    <location>
        <begin position="1658"/>
        <end position="1739"/>
    </location>
</feature>
<feature type="compositionally biased region" description="Basic and acidic residues" evidence="2">
    <location>
        <begin position="194"/>
        <end position="217"/>
    </location>
</feature>
<dbReference type="InterPro" id="IPR036034">
    <property type="entry name" value="PDZ_sf"/>
</dbReference>
<feature type="domain" description="PDZ" evidence="3">
    <location>
        <begin position="1779"/>
        <end position="1862"/>
    </location>
</feature>
<feature type="region of interest" description="Disordered" evidence="2">
    <location>
        <begin position="151"/>
        <end position="217"/>
    </location>
</feature>
<protein>
    <submittedName>
        <fullName evidence="5">Uncharacterized protein LOC107067064 isoform X1</fullName>
    </submittedName>
</protein>
<dbReference type="RefSeq" id="XP_015177714.1">
    <property type="nucleotide sequence ID" value="XM_015322228.1"/>
</dbReference>
<dbReference type="Proteomes" id="UP000694924">
    <property type="component" value="Unplaced"/>
</dbReference>
<feature type="domain" description="PDZ" evidence="3">
    <location>
        <begin position="2192"/>
        <end position="2272"/>
    </location>
</feature>
<sequence length="2279" mass="257290">MFLLIVGETTPTPPPHPPPPVPPRRRKKKIINAGTPPREEEKQEEVKVRICAKRIDRKRLPPPPPPFQIPRKNKTKLVDKNQIQTRIIIHEPSPKVYEDEQSEIVSLDYSSNSENNVLKTGDASLKKELRVDEKPKKELTMSCDKNYKVDEDPKRELKVNENERPKQKLKVYESPKRELKVSESVQNDFEVDEDPKSELKVNERPESDLKIYESPKRGFKVDERPTSELKVGESPLKEFNVSESSLREFKVSESPLKEFKVAESPLREFKVAESPKRNVKNNESPKNYKPSITSPRYGDIVRKQEFNKYPPLFFTLDDLQNVITDNPPIENRLEESRIEENVIRNVIEKELNVEDEVTNDSFIDNNITDENEICFRVTPTNFPFEKCLERWKTSLEDNAEFGIDERNSFIFEDYIDRSNRLNIRRSRSPMCYDILETDGNIIEEHTATKVRFVIESPSSSTPEFDSLPNIDSILNEETSEQPINNLQQNQNIEARDNADLFGDIPFGSLLQNNNDEKSEVIYSVNLFKENFESENKGEQDEDRSNKFSYNTISLPSENCFTEKEMTVGEFEVERSLSQKLSGELESSKNNSTNSNANNNNNKSVDYIRENNNQNTVNILEDENYKPYSPKRSNTNERRKIFVTQAVRSFMNDDSLVWDESDEEDEEFIDQNSLKLEIVKEDKSQDSSVTRIEELKGGSILSVPSFEESIDKIVDDSMSKESCSNGSCSVPVSVRRNSFLETMLSDGENQANWNTQGYCEIVAIHPKNDHPLVSLEEINERDSNLQELKKKKNRCNKEENDKNSLKDKQKDIVDVKSNVLNELLSNFATIKLRSVVEEKKVKEDSVNLKNVEFVFSDKKDKVEEAEIVVIKGKKNDVADEDARKITTNQMAVQRIQAEIKESRQLDKQMKKSKSQEKISVSDLNLTYLRDTKDRSKVVKNIDDNSVHEIVQNEMMNKKMIDNLEEEEEEVCRNDLEEIDFKKKKNDTEDSADKCAIVREKTPIVITHRNNDDNNRAITTPVDLSNDQSLADHDENLTIIPGSVRNFVKYYEIRQETTAFEDSKINDRKTLVRSKEERSNVSNKIKNFEFKEQLKAARQDCYAEYKEGKINEKKDDCSLMTGPESLTNEISYTVIVKKIAEPNEMKMECGESSLVSTNEFNENNKKKSSIKIHRKKSVQFSGEHKMIQVQENHQDDQEASFSQPVQHIPQEVPRTDYQRNSGEELVTVPPSNGGQQQEGWKLQQQQQQRRGGQLQTVNKRTRPTPPVPPPPPLISCKVNAKDIGKYFDWPNKENTPGNALNLIHSKGNNRKGKVFDKKDKEKEEEEEEVGKEEKEEEEEVAVVVGRQGEEEKEEEEKESINEMGSNLSRHNGKGLTGRRTQSSGNLCEPPKGKFNGMGKILVPCSSSSQRESRYKFCGSLPNHLDDKDVLDDERRDNNNIMSDTISGNLGGTLPHKKRSLGVHFSDGGPTGALDLVKHRSQDSLDENDPWRYQQSDLDLVRCRHGNFDSVRRNRSVETMINETSSRRYNRGTSMEDRCQRNSDLDLVGTLPKRKQEIRSILNKGLDTTNSSSSQFVTNKFDVSSSDDDLLMRIVHKPDCELVKHRQQLNKCVDLKLSKLVGATGEPQDQGYASERSPEDEHPPSLPGQPFPSITPESTFRVTLQKSSRGLGLSVSGGGTAGPVRVKRLFPLQPAALSNKLQPGDILLAANGIPLTGLTNYEALEVLRTTPNTVELVVCRLPGDTNVSPPGAPPPPPARREPPPPLRIPNPLPPLQIEPCGEFDIEMLKVGGSLGFTLRKADSSALGHYVRALVREPALSDGRIRPGDKIVAVDGAPLSPMSHEEAVALLRQCGPKVKLRLYRDLAQTPVSALSPTEPDHPLRPPRTCLRQEAVDMLCDLAARKLSPGTSSGSSCLQSPGASCNSPRRHRRLATRTPTADNDQEIPEKFHEGQTTSIGSQAETSDSDQCSIRTQITNSQANTPISNTDIIIDPPSQYHVCESNESPLRTPTRPSFLDLSAPQGKPHFQFCSGDSDEYPVETMLFSEKDSSSFENDYRGKEIRGLSSDEQDTDLPSEPASMPPVLSSTSSTSTAAFSYKNPAYQSANPACGVTIDTASKSKVTHSSDQDIPGKILGTEDPAGSKGLLKWKGVMFAPNDDMNENEKDEKKVDDDNKDNLDSAVSSESQDEQGNEVFMVELTRGWNSRLGFSLKSEDNHTVISVVHPDSVAARDGRLKQGDVLLMVNDESVENMTTAEIIDLLRKIRGSIGITVMRRNKQENNAT</sequence>
<dbReference type="PROSITE" id="PS50106">
    <property type="entry name" value="PDZ"/>
    <property type="match status" value="3"/>
</dbReference>
<feature type="compositionally biased region" description="Basic and acidic residues" evidence="2">
    <location>
        <begin position="2158"/>
        <end position="2174"/>
    </location>
</feature>
<dbReference type="SMART" id="SM00228">
    <property type="entry name" value="PDZ"/>
    <property type="match status" value="3"/>
</dbReference>
<dbReference type="PANTHER" id="PTHR46900">
    <property type="entry name" value="TYROSINE-PROTEIN PHOSPHATASE NON-RECEPTOR TYPE 13"/>
    <property type="match status" value="1"/>
</dbReference>
<feature type="compositionally biased region" description="Polar residues" evidence="2">
    <location>
        <begin position="1904"/>
        <end position="1922"/>
    </location>
</feature>
<feature type="compositionally biased region" description="Pro residues" evidence="2">
    <location>
        <begin position="1747"/>
        <end position="1768"/>
    </location>
</feature>
<dbReference type="Pfam" id="PF00595">
    <property type="entry name" value="PDZ"/>
    <property type="match status" value="3"/>
</dbReference>
<feature type="compositionally biased region" description="Pro residues" evidence="2">
    <location>
        <begin position="1261"/>
        <end position="1271"/>
    </location>
</feature>
<dbReference type="Gene3D" id="2.30.42.10">
    <property type="match status" value="3"/>
</dbReference>
<proteinExistence type="predicted"/>
<evidence type="ECO:0000256" key="1">
    <source>
        <dbReference type="SAM" id="Coils"/>
    </source>
</evidence>
<dbReference type="GeneID" id="107067064"/>
<feature type="region of interest" description="Disordered" evidence="2">
    <location>
        <begin position="1"/>
        <end position="73"/>
    </location>
</feature>
<feature type="compositionally biased region" description="Polar residues" evidence="2">
    <location>
        <begin position="1949"/>
        <end position="1965"/>
    </location>
</feature>
<accession>A0ABM1IBX7</accession>
<reference evidence="5" key="1">
    <citation type="submission" date="2025-08" db="UniProtKB">
        <authorList>
            <consortium name="RefSeq"/>
        </authorList>
    </citation>
    <scope>IDENTIFICATION</scope>
    <source>
        <tissue evidence="5">Whole body</tissue>
    </source>
</reference>
<feature type="region of interest" description="Disordered" evidence="2">
    <location>
        <begin position="1904"/>
        <end position="1965"/>
    </location>
</feature>
<feature type="region of interest" description="Disordered" evidence="2">
    <location>
        <begin position="273"/>
        <end position="292"/>
    </location>
</feature>
<feature type="compositionally biased region" description="Basic and acidic residues" evidence="2">
    <location>
        <begin position="37"/>
        <end position="48"/>
    </location>
</feature>
<dbReference type="PANTHER" id="PTHR46900:SF4">
    <property type="entry name" value="FERM AND PDZ DOMAIN CONTAINING 2"/>
    <property type="match status" value="1"/>
</dbReference>
<feature type="region of interest" description="Disordered" evidence="2">
    <location>
        <begin position="1188"/>
        <end position="1272"/>
    </location>
</feature>
<feature type="compositionally biased region" description="Pro residues" evidence="2">
    <location>
        <begin position="11"/>
        <end position="22"/>
    </location>
</feature>
<evidence type="ECO:0000256" key="2">
    <source>
        <dbReference type="SAM" id="MobiDB-lite"/>
    </source>
</evidence>